<dbReference type="InterPro" id="IPR017850">
    <property type="entry name" value="Alkaline_phosphatase_core_sf"/>
</dbReference>
<dbReference type="GO" id="GO:0004065">
    <property type="term" value="F:arylsulfatase activity"/>
    <property type="evidence" value="ECO:0007669"/>
    <property type="project" value="UniProtKB-EC"/>
</dbReference>
<dbReference type="GO" id="GO:0046872">
    <property type="term" value="F:metal ion binding"/>
    <property type="evidence" value="ECO:0007669"/>
    <property type="project" value="UniProtKB-KW"/>
</dbReference>
<protein>
    <submittedName>
        <fullName evidence="6">Arylsulfatase</fullName>
        <ecNumber evidence="6">3.1.6.1</ecNumber>
    </submittedName>
</protein>
<keyword evidence="2" id="KW-0479">Metal-binding</keyword>
<keyword evidence="3 6" id="KW-0378">Hydrolase</keyword>
<name>A0A5C6F1R8_9BACT</name>
<dbReference type="Pfam" id="PF00884">
    <property type="entry name" value="Sulfatase"/>
    <property type="match status" value="1"/>
</dbReference>
<comment type="similarity">
    <text evidence="1">Belongs to the sulfatase family.</text>
</comment>
<dbReference type="PANTHER" id="PTHR42693">
    <property type="entry name" value="ARYLSULFATASE FAMILY MEMBER"/>
    <property type="match status" value="1"/>
</dbReference>
<evidence type="ECO:0000256" key="1">
    <source>
        <dbReference type="ARBA" id="ARBA00008779"/>
    </source>
</evidence>
<dbReference type="OrthoDB" id="9783154at2"/>
<keyword evidence="7" id="KW-1185">Reference proteome</keyword>
<dbReference type="EC" id="3.1.6.1" evidence="6"/>
<keyword evidence="4" id="KW-0106">Calcium</keyword>
<organism evidence="6 7">
    <name type="scientific">Rubripirellula tenax</name>
    <dbReference type="NCBI Taxonomy" id="2528015"/>
    <lineage>
        <taxon>Bacteria</taxon>
        <taxon>Pseudomonadati</taxon>
        <taxon>Planctomycetota</taxon>
        <taxon>Planctomycetia</taxon>
        <taxon>Pirellulales</taxon>
        <taxon>Pirellulaceae</taxon>
        <taxon>Rubripirellula</taxon>
    </lineage>
</organism>
<evidence type="ECO:0000313" key="7">
    <source>
        <dbReference type="Proteomes" id="UP000318288"/>
    </source>
</evidence>
<accession>A0A5C6F1R8</accession>
<comment type="caution">
    <text evidence="6">The sequence shown here is derived from an EMBL/GenBank/DDBJ whole genome shotgun (WGS) entry which is preliminary data.</text>
</comment>
<dbReference type="SUPFAM" id="SSF53649">
    <property type="entry name" value="Alkaline phosphatase-like"/>
    <property type="match status" value="1"/>
</dbReference>
<sequence>MGSTIHSITKFLVFVFVFNGTTGLVNAGESPNIILLLADDLGYRDLSCFGSPAVNTPNLDRLAKEGQKFTRFYAGSAVCTPTRASILTGRYPLRFGITKHFNDVNRWLPESATTVAEILKGAGYHTGHVGKWHLGGLHVDADGKRLEDQPGPRQHGFEFYQTQIEQQPIRGRMGREQTLFRQGGTVLLRNDQHVGEGDPYYSKHLTDANGDFAIELIEKFSADPQPFFINMWWLVPHKPYEPAPEPHWSGTAVDGISEDQHRFRSMVQHMDAKVGQILGKLDDLEIADNTLVLFTSDNGAAFEGFIGDLKGGKTDLHDGGLRVPFLVRWPAAIPAGQASDTFGHTNDLLPTVCDAAGIELPSDLPIDGLSLLPHMKGERPPTVETRGTVFWQLDLYRNIQRHYPKPKPYATEVVMRGKWKMLALSGKPVELFDVESDPNENRNVLDDHTELVASLAAQLDEWLSAPRTPHD</sequence>
<dbReference type="PROSITE" id="PS00523">
    <property type="entry name" value="SULFATASE_1"/>
    <property type="match status" value="1"/>
</dbReference>
<dbReference type="Gene3D" id="3.40.720.10">
    <property type="entry name" value="Alkaline Phosphatase, subunit A"/>
    <property type="match status" value="1"/>
</dbReference>
<feature type="domain" description="Sulfatase N-terminal" evidence="5">
    <location>
        <begin position="31"/>
        <end position="358"/>
    </location>
</feature>
<dbReference type="PANTHER" id="PTHR42693:SF53">
    <property type="entry name" value="ENDO-4-O-SULFATASE"/>
    <property type="match status" value="1"/>
</dbReference>
<gene>
    <name evidence="6" type="primary">atsA_54</name>
    <name evidence="6" type="ORF">Poly51_30440</name>
</gene>
<dbReference type="FunFam" id="3.40.720.10:FF:000143">
    <property type="entry name" value="N-acetylgalactosamine-6-sulfate sulfatase"/>
    <property type="match status" value="1"/>
</dbReference>
<dbReference type="PROSITE" id="PS00149">
    <property type="entry name" value="SULFATASE_2"/>
    <property type="match status" value="1"/>
</dbReference>
<dbReference type="InterPro" id="IPR024607">
    <property type="entry name" value="Sulfatase_CS"/>
</dbReference>
<reference evidence="6 7" key="1">
    <citation type="submission" date="2019-02" db="EMBL/GenBank/DDBJ databases">
        <title>Deep-cultivation of Planctomycetes and their phenomic and genomic characterization uncovers novel biology.</title>
        <authorList>
            <person name="Wiegand S."/>
            <person name="Jogler M."/>
            <person name="Boedeker C."/>
            <person name="Pinto D."/>
            <person name="Vollmers J."/>
            <person name="Rivas-Marin E."/>
            <person name="Kohn T."/>
            <person name="Peeters S.H."/>
            <person name="Heuer A."/>
            <person name="Rast P."/>
            <person name="Oberbeckmann S."/>
            <person name="Bunk B."/>
            <person name="Jeske O."/>
            <person name="Meyerdierks A."/>
            <person name="Storesund J.E."/>
            <person name="Kallscheuer N."/>
            <person name="Luecker S."/>
            <person name="Lage O.M."/>
            <person name="Pohl T."/>
            <person name="Merkel B.J."/>
            <person name="Hornburger P."/>
            <person name="Mueller R.-W."/>
            <person name="Bruemmer F."/>
            <person name="Labrenz M."/>
            <person name="Spormann A.M."/>
            <person name="Op Den Camp H."/>
            <person name="Overmann J."/>
            <person name="Amann R."/>
            <person name="Jetten M.S.M."/>
            <person name="Mascher T."/>
            <person name="Medema M.H."/>
            <person name="Devos D.P."/>
            <person name="Kaster A.-K."/>
            <person name="Ovreas L."/>
            <person name="Rohde M."/>
            <person name="Galperin M.Y."/>
            <person name="Jogler C."/>
        </authorList>
    </citation>
    <scope>NUCLEOTIDE SEQUENCE [LARGE SCALE GENOMIC DNA]</scope>
    <source>
        <strain evidence="6 7">Poly51</strain>
    </source>
</reference>
<dbReference type="InterPro" id="IPR000917">
    <property type="entry name" value="Sulfatase_N"/>
</dbReference>
<dbReference type="InterPro" id="IPR050738">
    <property type="entry name" value="Sulfatase"/>
</dbReference>
<dbReference type="Proteomes" id="UP000318288">
    <property type="component" value="Unassembled WGS sequence"/>
</dbReference>
<evidence type="ECO:0000259" key="5">
    <source>
        <dbReference type="Pfam" id="PF00884"/>
    </source>
</evidence>
<evidence type="ECO:0000313" key="6">
    <source>
        <dbReference type="EMBL" id="TWU54327.1"/>
    </source>
</evidence>
<evidence type="ECO:0000256" key="3">
    <source>
        <dbReference type="ARBA" id="ARBA00022801"/>
    </source>
</evidence>
<dbReference type="EMBL" id="SJPW01000004">
    <property type="protein sequence ID" value="TWU54327.1"/>
    <property type="molecule type" value="Genomic_DNA"/>
</dbReference>
<evidence type="ECO:0000256" key="4">
    <source>
        <dbReference type="ARBA" id="ARBA00022837"/>
    </source>
</evidence>
<evidence type="ECO:0000256" key="2">
    <source>
        <dbReference type="ARBA" id="ARBA00022723"/>
    </source>
</evidence>
<proteinExistence type="inferred from homology"/>
<dbReference type="RefSeq" id="WP_146458563.1">
    <property type="nucleotide sequence ID" value="NZ_SJPW01000004.1"/>
</dbReference>
<dbReference type="AlphaFoldDB" id="A0A5C6F1R8"/>
<dbReference type="Gene3D" id="3.30.1120.10">
    <property type="match status" value="1"/>
</dbReference>